<dbReference type="RefSeq" id="WP_162392994.1">
    <property type="nucleotide sequence ID" value="NZ_JAABOZ010000003.1"/>
</dbReference>
<feature type="compositionally biased region" description="Low complexity" evidence="1">
    <location>
        <begin position="85"/>
        <end position="94"/>
    </location>
</feature>
<gene>
    <name evidence="2" type="ORF">G1H19_21330</name>
</gene>
<dbReference type="Proteomes" id="UP000470470">
    <property type="component" value="Unassembled WGS sequence"/>
</dbReference>
<organism evidence="2 3">
    <name type="scientific">Goekera deserti</name>
    <dbReference type="NCBI Taxonomy" id="2497753"/>
    <lineage>
        <taxon>Bacteria</taxon>
        <taxon>Bacillati</taxon>
        <taxon>Actinomycetota</taxon>
        <taxon>Actinomycetes</taxon>
        <taxon>Geodermatophilales</taxon>
        <taxon>Geodermatophilaceae</taxon>
        <taxon>Goekera</taxon>
    </lineage>
</organism>
<accession>A0A7K3WJ90</accession>
<name>A0A7K3WJ90_9ACTN</name>
<evidence type="ECO:0000313" key="3">
    <source>
        <dbReference type="Proteomes" id="UP000470470"/>
    </source>
</evidence>
<sequence>MLHPVGDLPASVYWRRRALLLAVVLVLLAGLAWLLTSVTGGEPEVTAAPAGASSSASPSDTPALEQVLPSLASVQVPTAQTGSTAAPDTGAPAPTTEPPPPAAPGPCGDDALTVDVAPTPAQAPVGSRPTFELVVTNTGSVPCVRSLDGGVQEIQMFDSSGQRVWGSNDCFPESTSDTRTLAPGEAVRLPLTWSGLSSAPGCSSARVTLPAGQYVLRGRLDTKTGADAAFSLV</sequence>
<feature type="region of interest" description="Disordered" evidence="1">
    <location>
        <begin position="77"/>
        <end position="106"/>
    </location>
</feature>
<comment type="caution">
    <text evidence="2">The sequence shown here is derived from an EMBL/GenBank/DDBJ whole genome shotgun (WGS) entry which is preliminary data.</text>
</comment>
<reference evidence="2 3" key="1">
    <citation type="submission" date="2020-02" db="EMBL/GenBank/DDBJ databases">
        <title>The whole genome sequence of CPCC 205119.</title>
        <authorList>
            <person name="Jiang Z."/>
        </authorList>
    </citation>
    <scope>NUCLEOTIDE SEQUENCE [LARGE SCALE GENOMIC DNA]</scope>
    <source>
        <strain evidence="2 3">CPCC 205119</strain>
    </source>
</reference>
<dbReference type="AlphaFoldDB" id="A0A7K3WJ90"/>
<keyword evidence="3" id="KW-1185">Reference proteome</keyword>
<evidence type="ECO:0000256" key="1">
    <source>
        <dbReference type="SAM" id="MobiDB-lite"/>
    </source>
</evidence>
<proteinExistence type="predicted"/>
<evidence type="ECO:0000313" key="2">
    <source>
        <dbReference type="EMBL" id="NEL56514.1"/>
    </source>
</evidence>
<protein>
    <submittedName>
        <fullName evidence="2">MucR family transcriptional regulator</fullName>
    </submittedName>
</protein>
<dbReference type="EMBL" id="JAAGWK010000036">
    <property type="protein sequence ID" value="NEL56514.1"/>
    <property type="molecule type" value="Genomic_DNA"/>
</dbReference>
<feature type="compositionally biased region" description="Pro residues" evidence="1">
    <location>
        <begin position="95"/>
        <end position="104"/>
    </location>
</feature>